<proteinExistence type="predicted"/>
<dbReference type="OrthoDB" id="5701196at2759"/>
<dbReference type="Proteomes" id="UP001150925">
    <property type="component" value="Unassembled WGS sequence"/>
</dbReference>
<sequence>MSAELPASETSDFSDFGDFDDFEDFQDALSDPSSASTLQASPLSEPPADPEVAKAITVTPTTVVPQLAGLSAATAQSRLIKASQDTLFRLFVEPSERWDADFIGSLRQAALSCGNNASEPPPQLRPQPDIDTQPWHQVMDRLLVHHPLRTRWAGSVTETRCLLVLHRKRRSAVPLTKGPADSGLNDVVYHRVLEAIRSTRHPKVNLTDFLQNYVVSHPKPQSDTLVSSALSPVAPGKVLPLNGENPDQPTSSLREIDSPNDTLPQPLIALVDNLPDLSFMLTQHVYYNSD</sequence>
<feature type="compositionally biased region" description="Acidic residues" evidence="1">
    <location>
        <begin position="15"/>
        <end position="26"/>
    </location>
</feature>
<protein>
    <submittedName>
        <fullName evidence="2">Uncharacterized protein</fullName>
    </submittedName>
</protein>
<gene>
    <name evidence="2" type="ORF">IWQ62_000835</name>
</gene>
<reference evidence="2" key="1">
    <citation type="submission" date="2022-07" db="EMBL/GenBank/DDBJ databases">
        <title>Phylogenomic reconstructions and comparative analyses of Kickxellomycotina fungi.</title>
        <authorList>
            <person name="Reynolds N.K."/>
            <person name="Stajich J.E."/>
            <person name="Barry K."/>
            <person name="Grigoriev I.V."/>
            <person name="Crous P."/>
            <person name="Smith M.E."/>
        </authorList>
    </citation>
    <scope>NUCLEOTIDE SEQUENCE</scope>
    <source>
        <strain evidence="2">RSA 1196</strain>
    </source>
</reference>
<dbReference type="EMBL" id="JANBPY010000094">
    <property type="protein sequence ID" value="KAJ1969105.1"/>
    <property type="molecule type" value="Genomic_DNA"/>
</dbReference>
<name>A0A9W8AV17_9FUNG</name>
<evidence type="ECO:0000313" key="2">
    <source>
        <dbReference type="EMBL" id="KAJ1969105.1"/>
    </source>
</evidence>
<dbReference type="AlphaFoldDB" id="A0A9W8AV17"/>
<feature type="compositionally biased region" description="Polar residues" evidence="1">
    <location>
        <begin position="31"/>
        <end position="42"/>
    </location>
</feature>
<organism evidence="2 3">
    <name type="scientific">Dispira parvispora</name>
    <dbReference type="NCBI Taxonomy" id="1520584"/>
    <lineage>
        <taxon>Eukaryota</taxon>
        <taxon>Fungi</taxon>
        <taxon>Fungi incertae sedis</taxon>
        <taxon>Zoopagomycota</taxon>
        <taxon>Kickxellomycotina</taxon>
        <taxon>Dimargaritomycetes</taxon>
        <taxon>Dimargaritales</taxon>
        <taxon>Dimargaritaceae</taxon>
        <taxon>Dispira</taxon>
    </lineage>
</organism>
<keyword evidence="3" id="KW-1185">Reference proteome</keyword>
<feature type="compositionally biased region" description="Polar residues" evidence="1">
    <location>
        <begin position="245"/>
        <end position="259"/>
    </location>
</feature>
<evidence type="ECO:0000313" key="3">
    <source>
        <dbReference type="Proteomes" id="UP001150925"/>
    </source>
</evidence>
<feature type="region of interest" description="Disordered" evidence="1">
    <location>
        <begin position="237"/>
        <end position="259"/>
    </location>
</feature>
<comment type="caution">
    <text evidence="2">The sequence shown here is derived from an EMBL/GenBank/DDBJ whole genome shotgun (WGS) entry which is preliminary data.</text>
</comment>
<evidence type="ECO:0000256" key="1">
    <source>
        <dbReference type="SAM" id="MobiDB-lite"/>
    </source>
</evidence>
<feature type="region of interest" description="Disordered" evidence="1">
    <location>
        <begin position="1"/>
        <end position="49"/>
    </location>
</feature>
<accession>A0A9W8AV17</accession>